<dbReference type="AlphaFoldDB" id="A0A5N5CX06"/>
<feature type="compositionally biased region" description="Low complexity" evidence="1">
    <location>
        <begin position="190"/>
        <end position="226"/>
    </location>
</feature>
<feature type="compositionally biased region" description="Polar residues" evidence="1">
    <location>
        <begin position="67"/>
        <end position="83"/>
    </location>
</feature>
<name>A0A5N5CX06_9PEZI</name>
<feature type="compositionally biased region" description="Low complexity" evidence="1">
    <location>
        <begin position="100"/>
        <end position="109"/>
    </location>
</feature>
<dbReference type="EMBL" id="VCHE01000166">
    <property type="protein sequence ID" value="KAB2569814.1"/>
    <property type="molecule type" value="Genomic_DNA"/>
</dbReference>
<keyword evidence="2" id="KW-0732">Signal</keyword>
<feature type="compositionally biased region" description="Low complexity" evidence="1">
    <location>
        <begin position="173"/>
        <end position="183"/>
    </location>
</feature>
<feature type="compositionally biased region" description="Polar residues" evidence="1">
    <location>
        <begin position="129"/>
        <end position="140"/>
    </location>
</feature>
<proteinExistence type="predicted"/>
<accession>A0A5N5CX06</accession>
<dbReference type="OrthoDB" id="10648091at2759"/>
<protein>
    <submittedName>
        <fullName evidence="3">Uncharacterized protein</fullName>
    </submittedName>
</protein>
<keyword evidence="4" id="KW-1185">Reference proteome</keyword>
<evidence type="ECO:0000256" key="1">
    <source>
        <dbReference type="SAM" id="MobiDB-lite"/>
    </source>
</evidence>
<evidence type="ECO:0000313" key="4">
    <source>
        <dbReference type="Proteomes" id="UP000325902"/>
    </source>
</evidence>
<evidence type="ECO:0000313" key="3">
    <source>
        <dbReference type="EMBL" id="KAB2569814.1"/>
    </source>
</evidence>
<comment type="caution">
    <text evidence="3">The sequence shown here is derived from an EMBL/GenBank/DDBJ whole genome shotgun (WGS) entry which is preliminary data.</text>
</comment>
<evidence type="ECO:0000256" key="2">
    <source>
        <dbReference type="SAM" id="SignalP"/>
    </source>
</evidence>
<gene>
    <name evidence="3" type="ORF">DBV05_g11512</name>
</gene>
<sequence length="245" mass="25513">MLPPTTTAGRLLLLGTLFLSGTTALAQQQAPDHQEMRHNPLGRLFHGIAASPKPNKAARPTAPADPVQSSYDTSTGVDPSTWSHIADPTYGGLRGPPLPQQQQQQPQLQASAVSGSGGRQEFVIVNHDPVQTSYDTSTAADPTDWRRISDPTYGGMTAPGPAETQMVAKRADSSSTSSSSSSKSGKDNKSTTTETTSRSGTTETATRTDTRSASGSSSASSASSSGAAAPVVIVPWVFAVLLRYL</sequence>
<feature type="signal peptide" evidence="2">
    <location>
        <begin position="1"/>
        <end position="26"/>
    </location>
</feature>
<reference evidence="3 4" key="1">
    <citation type="journal article" date="2019" name="Sci. Rep.">
        <title>A multi-omics analysis of the grapevine pathogen Lasiodiplodia theobromae reveals that temperature affects the expression of virulence- and pathogenicity-related genes.</title>
        <authorList>
            <person name="Felix C."/>
            <person name="Meneses R."/>
            <person name="Goncalves M.F.M."/>
            <person name="Tilleman L."/>
            <person name="Duarte A.S."/>
            <person name="Jorrin-Novo J.V."/>
            <person name="Van de Peer Y."/>
            <person name="Deforce D."/>
            <person name="Van Nieuwerburgh F."/>
            <person name="Esteves A.C."/>
            <person name="Alves A."/>
        </authorList>
    </citation>
    <scope>NUCLEOTIDE SEQUENCE [LARGE SCALE GENOMIC DNA]</scope>
    <source>
        <strain evidence="3 4">LA-SOL3</strain>
    </source>
</reference>
<feature type="chain" id="PRO_5024790837" evidence="2">
    <location>
        <begin position="27"/>
        <end position="245"/>
    </location>
</feature>
<feature type="region of interest" description="Disordered" evidence="1">
    <location>
        <begin position="50"/>
        <end position="226"/>
    </location>
</feature>
<dbReference type="Proteomes" id="UP000325902">
    <property type="component" value="Unassembled WGS sequence"/>
</dbReference>
<organism evidence="3 4">
    <name type="scientific">Lasiodiplodia theobromae</name>
    <dbReference type="NCBI Taxonomy" id="45133"/>
    <lineage>
        <taxon>Eukaryota</taxon>
        <taxon>Fungi</taxon>
        <taxon>Dikarya</taxon>
        <taxon>Ascomycota</taxon>
        <taxon>Pezizomycotina</taxon>
        <taxon>Dothideomycetes</taxon>
        <taxon>Dothideomycetes incertae sedis</taxon>
        <taxon>Botryosphaeriales</taxon>
        <taxon>Botryosphaeriaceae</taxon>
        <taxon>Lasiodiplodia</taxon>
    </lineage>
</organism>